<gene>
    <name evidence="1" type="ORF">NCTC10135_00379</name>
</gene>
<evidence type="ECO:0000313" key="2">
    <source>
        <dbReference type="Proteomes" id="UP000259864"/>
    </source>
</evidence>
<proteinExistence type="predicted"/>
<reference evidence="2" key="1">
    <citation type="submission" date="2018-06" db="EMBL/GenBank/DDBJ databases">
        <authorList>
            <consortium name="Pathogen Informatics"/>
        </authorList>
    </citation>
    <scope>NUCLEOTIDE SEQUENCE [LARGE SCALE GENOMIC DNA]</scope>
    <source>
        <strain evidence="2">NCTC10135</strain>
    </source>
</reference>
<accession>A0A3B0P4N8</accession>
<feature type="non-terminal residue" evidence="1">
    <location>
        <position position="62"/>
    </location>
</feature>
<dbReference type="Proteomes" id="UP000259864">
    <property type="component" value="Chromosome 1"/>
</dbReference>
<dbReference type="AlphaFoldDB" id="A0A3B0P4N8"/>
<dbReference type="KEGG" id="mala:NCTC10135_00379"/>
<name>A0A3B0P4N8_9BACT</name>
<evidence type="ECO:0000313" key="1">
    <source>
        <dbReference type="EMBL" id="SYV89875.1"/>
    </source>
</evidence>
<dbReference type="EMBL" id="LS991949">
    <property type="protein sequence ID" value="SYV89875.1"/>
    <property type="molecule type" value="Genomic_DNA"/>
</dbReference>
<protein>
    <submittedName>
        <fullName evidence="1">Uncharacterized protein</fullName>
    </submittedName>
</protein>
<organism evidence="1 2">
    <name type="scientific">Metamycoplasma alkalescens</name>
    <dbReference type="NCBI Taxonomy" id="45363"/>
    <lineage>
        <taxon>Bacteria</taxon>
        <taxon>Bacillati</taxon>
        <taxon>Mycoplasmatota</taxon>
        <taxon>Mycoplasmoidales</taxon>
        <taxon>Metamycoplasmataceae</taxon>
        <taxon>Metamycoplasma</taxon>
    </lineage>
</organism>
<sequence length="62" mass="7635">MYLFNEFKDEILKIKIPEYRQNEDLEYKIEEFEFSDYLDTNQVFKAIVNVTKKNGSSKKYLW</sequence>